<keyword evidence="6" id="KW-0175">Coiled coil</keyword>
<dbReference type="PANTHER" id="PTHR21411:SF0">
    <property type="entry name" value="REGULATORY PROTEIN ZESTE"/>
    <property type="match status" value="1"/>
</dbReference>
<organism evidence="8">
    <name type="scientific">Menopon gallinae</name>
    <name type="common">poultry shaft louse</name>
    <dbReference type="NCBI Taxonomy" id="328185"/>
    <lineage>
        <taxon>Eukaryota</taxon>
        <taxon>Metazoa</taxon>
        <taxon>Ecdysozoa</taxon>
        <taxon>Arthropoda</taxon>
        <taxon>Hexapoda</taxon>
        <taxon>Insecta</taxon>
        <taxon>Pterygota</taxon>
        <taxon>Neoptera</taxon>
        <taxon>Paraneoptera</taxon>
        <taxon>Psocodea</taxon>
        <taxon>Troctomorpha</taxon>
        <taxon>Phthiraptera</taxon>
        <taxon>Amblycera</taxon>
        <taxon>Menoponidae</taxon>
        <taxon>Menopon</taxon>
    </lineage>
</organism>
<proteinExistence type="predicted"/>
<evidence type="ECO:0000313" key="8">
    <source>
        <dbReference type="EMBL" id="KAL0271946.1"/>
    </source>
</evidence>
<evidence type="ECO:0000256" key="2">
    <source>
        <dbReference type="ARBA" id="ARBA00016807"/>
    </source>
</evidence>
<comment type="function">
    <text evidence="5">Involved in transvection phenomena (= synapsis-dependent gene expression), where the synaptic pairing of chromosomes carrying genes with which zeste interacts influences the expression of these genes. Zeste binds to DNA and stimulates transcription from a nearby promoter.</text>
</comment>
<evidence type="ECO:0000259" key="7">
    <source>
        <dbReference type="Pfam" id="PF13873"/>
    </source>
</evidence>
<evidence type="ECO:0000256" key="1">
    <source>
        <dbReference type="ARBA" id="ARBA00011764"/>
    </source>
</evidence>
<dbReference type="EMBL" id="JARGDH010000003">
    <property type="protein sequence ID" value="KAL0271946.1"/>
    <property type="molecule type" value="Genomic_DNA"/>
</dbReference>
<accession>A0AAW2HR49</accession>
<dbReference type="PANTHER" id="PTHR21411">
    <property type="entry name" value="APONTIC"/>
    <property type="match status" value="1"/>
</dbReference>
<dbReference type="InterPro" id="IPR028002">
    <property type="entry name" value="Myb_DNA-bind_5"/>
</dbReference>
<reference evidence="8" key="1">
    <citation type="journal article" date="2024" name="Gigascience">
        <title>Chromosome-level genome of the poultry shaft louse Menopon gallinae provides insight into the host-switching and adaptive evolution of parasitic lice.</title>
        <authorList>
            <person name="Xu Y."/>
            <person name="Ma L."/>
            <person name="Liu S."/>
            <person name="Liang Y."/>
            <person name="Liu Q."/>
            <person name="He Z."/>
            <person name="Tian L."/>
            <person name="Duan Y."/>
            <person name="Cai W."/>
            <person name="Li H."/>
            <person name="Song F."/>
        </authorList>
    </citation>
    <scope>NUCLEOTIDE SEQUENCE</scope>
    <source>
        <strain evidence="8">Cailab_2023a</strain>
    </source>
</reference>
<protein>
    <recommendedName>
        <fullName evidence="2">Regulatory protein zeste</fullName>
    </recommendedName>
</protein>
<evidence type="ECO:0000256" key="6">
    <source>
        <dbReference type="SAM" id="Coils"/>
    </source>
</evidence>
<dbReference type="Pfam" id="PF13873">
    <property type="entry name" value="Myb_DNA-bind_5"/>
    <property type="match status" value="1"/>
</dbReference>
<evidence type="ECO:0000256" key="4">
    <source>
        <dbReference type="ARBA" id="ARBA00023163"/>
    </source>
</evidence>
<feature type="domain" description="Myb/SANT-like DNA-binding" evidence="7">
    <location>
        <begin position="15"/>
        <end position="89"/>
    </location>
</feature>
<keyword evidence="4" id="KW-0804">Transcription</keyword>
<sequence length="249" mass="29030">MSDDDSVQQHRNKTMVFTLEERKLLLRLVNMHYDVLNNKKVDSASTQLKNQAWDAIHKEYLAHTTLVRLSRTPQQLKRCWENMKCKAKKGDRVSVSLLRWGEMQYRAQQGDGKWITDSRLNSSTSTLDLMEEESEADFKDVLPENNAAKVEQMQSVNNSFDTNILKLTQAIENGSCAHCNCDKGEKTARIQLITLEKQQNEELHQLKLQMIKERNKREKELHKLAVHELSLKIENERRRAEILEKELGN</sequence>
<comment type="caution">
    <text evidence="8">The sequence shown here is derived from an EMBL/GenBank/DDBJ whole genome shotgun (WGS) entry which is preliminary data.</text>
</comment>
<name>A0AAW2HR49_9NEOP</name>
<feature type="coiled-coil region" evidence="6">
    <location>
        <begin position="196"/>
        <end position="246"/>
    </location>
</feature>
<evidence type="ECO:0000256" key="3">
    <source>
        <dbReference type="ARBA" id="ARBA00023015"/>
    </source>
</evidence>
<evidence type="ECO:0000256" key="5">
    <source>
        <dbReference type="ARBA" id="ARBA00025466"/>
    </source>
</evidence>
<keyword evidence="3" id="KW-0805">Transcription regulation</keyword>
<dbReference type="AlphaFoldDB" id="A0AAW2HR49"/>
<comment type="subunit">
    <text evidence="1">Self-associates forming complexes of several hundred monomers.</text>
</comment>
<gene>
    <name evidence="8" type="ORF">PYX00_005091</name>
</gene>